<dbReference type="InterPro" id="IPR017000">
    <property type="entry name" value="MUB"/>
</dbReference>
<evidence type="ECO:0000256" key="8">
    <source>
        <dbReference type="ARBA" id="ARBA00023289"/>
    </source>
</evidence>
<evidence type="ECO:0000256" key="2">
    <source>
        <dbReference type="ARBA" id="ARBA00004193"/>
    </source>
</evidence>
<sequence length="128" mass="14235">MEAEGAPVDNKTYKVDIKFRLVDGSDLGPHQYDSTSTVETLKNKILELWPKDKENGPKDIKGLKLIINGKILENNKKVSEFLIMPPGVAEKGVITMHAVVQNPVLDKSKDRKKDDNTPIKSNCSCSIM</sequence>
<evidence type="ECO:0000256" key="3">
    <source>
        <dbReference type="ARBA" id="ARBA00022475"/>
    </source>
</evidence>
<dbReference type="InterPro" id="IPR040015">
    <property type="entry name" value="UBL3-like"/>
</dbReference>
<name>A0A484LUG2_9ASTE</name>
<dbReference type="InterPro" id="IPR039540">
    <property type="entry name" value="UBL3-like_ubiquitin_dom"/>
</dbReference>
<dbReference type="GO" id="GO:0005886">
    <property type="term" value="C:plasma membrane"/>
    <property type="evidence" value="ECO:0007669"/>
    <property type="project" value="UniProtKB-SubCell"/>
</dbReference>
<evidence type="ECO:0000313" key="11">
    <source>
        <dbReference type="EMBL" id="VFQ80183.1"/>
    </source>
</evidence>
<proteinExistence type="predicted"/>
<dbReference type="AlphaFoldDB" id="A0A484LUG2"/>
<evidence type="ECO:0000256" key="5">
    <source>
        <dbReference type="ARBA" id="ARBA00023136"/>
    </source>
</evidence>
<comment type="subcellular location">
    <subcellularLocation>
        <location evidence="2">Cell membrane</location>
        <topology evidence="2">Lipid-anchor</topology>
    </subcellularLocation>
</comment>
<dbReference type="EMBL" id="OOIL02002089">
    <property type="protein sequence ID" value="VFQ80183.1"/>
    <property type="molecule type" value="Genomic_DNA"/>
</dbReference>
<gene>
    <name evidence="11" type="ORF">CCAM_LOCUS21959</name>
</gene>
<dbReference type="OrthoDB" id="1043111at2759"/>
<evidence type="ECO:0000256" key="7">
    <source>
        <dbReference type="ARBA" id="ARBA00023288"/>
    </source>
</evidence>
<dbReference type="InterPro" id="IPR000626">
    <property type="entry name" value="Ubiquitin-like_dom"/>
</dbReference>
<keyword evidence="6" id="KW-0564">Palmitate</keyword>
<keyword evidence="7" id="KW-0449">Lipoprotein</keyword>
<accession>A0A484LUG2</accession>
<keyword evidence="12" id="KW-1185">Reference proteome</keyword>
<protein>
    <recommendedName>
        <fullName evidence="9">Membrane-anchored ubiquitin-fold protein</fullName>
    </recommendedName>
</protein>
<evidence type="ECO:0000256" key="9">
    <source>
        <dbReference type="PIRNR" id="PIRNR032572"/>
    </source>
</evidence>
<dbReference type="SUPFAM" id="SSF54236">
    <property type="entry name" value="Ubiquitin-like"/>
    <property type="match status" value="1"/>
</dbReference>
<dbReference type="PANTHER" id="PTHR13169">
    <property type="entry name" value="UBIQUITIN-LIKE PROTEIN 3 HCG-1 PROTEIN"/>
    <property type="match status" value="1"/>
</dbReference>
<reference evidence="11 12" key="1">
    <citation type="submission" date="2018-04" db="EMBL/GenBank/DDBJ databases">
        <authorList>
            <person name="Vogel A."/>
        </authorList>
    </citation>
    <scope>NUCLEOTIDE SEQUENCE [LARGE SCALE GENOMIC DNA]</scope>
</reference>
<dbReference type="Gene3D" id="3.10.20.90">
    <property type="entry name" value="Phosphatidylinositol 3-kinase Catalytic Subunit, Chain A, domain 1"/>
    <property type="match status" value="1"/>
</dbReference>
<dbReference type="PANTHER" id="PTHR13169:SF0">
    <property type="entry name" value="UBIQUITIN-LIKE PROTEIN 3"/>
    <property type="match status" value="1"/>
</dbReference>
<keyword evidence="3 9" id="KW-1003">Cell membrane</keyword>
<dbReference type="Proteomes" id="UP000595140">
    <property type="component" value="Unassembled WGS sequence"/>
</dbReference>
<dbReference type="PIRSF" id="PIRSF032572">
    <property type="entry name" value="MUB"/>
    <property type="match status" value="1"/>
</dbReference>
<keyword evidence="8" id="KW-0636">Prenylation</keyword>
<comment type="function">
    <text evidence="1 9">May serve as docking site to facilitate the association of other proteins to the plasma membrane.</text>
</comment>
<evidence type="ECO:0000256" key="6">
    <source>
        <dbReference type="ARBA" id="ARBA00023139"/>
    </source>
</evidence>
<dbReference type="PROSITE" id="PS50053">
    <property type="entry name" value="UBIQUITIN_2"/>
    <property type="match status" value="1"/>
</dbReference>
<organism evidence="11 12">
    <name type="scientific">Cuscuta campestris</name>
    <dbReference type="NCBI Taxonomy" id="132261"/>
    <lineage>
        <taxon>Eukaryota</taxon>
        <taxon>Viridiplantae</taxon>
        <taxon>Streptophyta</taxon>
        <taxon>Embryophyta</taxon>
        <taxon>Tracheophyta</taxon>
        <taxon>Spermatophyta</taxon>
        <taxon>Magnoliopsida</taxon>
        <taxon>eudicotyledons</taxon>
        <taxon>Gunneridae</taxon>
        <taxon>Pentapetalae</taxon>
        <taxon>asterids</taxon>
        <taxon>lamiids</taxon>
        <taxon>Solanales</taxon>
        <taxon>Convolvulaceae</taxon>
        <taxon>Cuscuteae</taxon>
        <taxon>Cuscuta</taxon>
        <taxon>Cuscuta subgen. Grammica</taxon>
        <taxon>Cuscuta sect. Cleistogrammica</taxon>
    </lineage>
</organism>
<dbReference type="Pfam" id="PF13881">
    <property type="entry name" value="Rad60-SLD_2"/>
    <property type="match status" value="1"/>
</dbReference>
<keyword evidence="4" id="KW-0488">Methylation</keyword>
<dbReference type="CDD" id="cd01814">
    <property type="entry name" value="Ubl_MUBs_plant"/>
    <property type="match status" value="1"/>
</dbReference>
<evidence type="ECO:0000256" key="4">
    <source>
        <dbReference type="ARBA" id="ARBA00022481"/>
    </source>
</evidence>
<evidence type="ECO:0000313" key="12">
    <source>
        <dbReference type="Proteomes" id="UP000595140"/>
    </source>
</evidence>
<keyword evidence="5 9" id="KW-0472">Membrane</keyword>
<feature type="domain" description="Ubiquitin-like" evidence="10">
    <location>
        <begin position="15"/>
        <end position="85"/>
    </location>
</feature>
<dbReference type="InterPro" id="IPR029071">
    <property type="entry name" value="Ubiquitin-like_domsf"/>
</dbReference>
<evidence type="ECO:0000256" key="1">
    <source>
        <dbReference type="ARBA" id="ARBA00002929"/>
    </source>
</evidence>
<evidence type="ECO:0000259" key="10">
    <source>
        <dbReference type="PROSITE" id="PS50053"/>
    </source>
</evidence>